<reference evidence="4 5" key="1">
    <citation type="submission" date="2016-10" db="EMBL/GenBank/DDBJ databases">
        <authorList>
            <person name="de Groot N.N."/>
        </authorList>
    </citation>
    <scope>NUCLEOTIDE SEQUENCE [LARGE SCALE GENOMIC DNA]</scope>
    <source>
        <strain evidence="4 5">DSM 9236</strain>
    </source>
</reference>
<name>A0A1I1YFK8_9FIRM</name>
<evidence type="ECO:0000256" key="1">
    <source>
        <dbReference type="ARBA" id="ARBA00001968"/>
    </source>
</evidence>
<dbReference type="RefSeq" id="WP_093912757.1">
    <property type="nucleotide sequence ID" value="NZ_FONL01000002.1"/>
</dbReference>
<keyword evidence="3" id="KW-0546">Nucleotide metabolism</keyword>
<organism evidence="4 5">
    <name type="scientific">Succiniclasticum ruminis DSM 9236</name>
    <dbReference type="NCBI Taxonomy" id="1123323"/>
    <lineage>
        <taxon>Bacteria</taxon>
        <taxon>Bacillati</taxon>
        <taxon>Bacillota</taxon>
        <taxon>Negativicutes</taxon>
        <taxon>Acidaminococcales</taxon>
        <taxon>Acidaminococcaceae</taxon>
        <taxon>Succiniclasticum</taxon>
    </lineage>
</organism>
<comment type="similarity">
    <text evidence="3">Belongs to the Maf family. YhdE subfamily.</text>
</comment>
<evidence type="ECO:0000313" key="4">
    <source>
        <dbReference type="EMBL" id="SFE18169.1"/>
    </source>
</evidence>
<dbReference type="SUPFAM" id="SSF52972">
    <property type="entry name" value="ITPase-like"/>
    <property type="match status" value="2"/>
</dbReference>
<comment type="function">
    <text evidence="3">Nucleoside triphosphate pyrophosphatase that hydrolyzes dTTP and UTP. May have a dual role in cell division arrest and in preventing the incorporation of modified nucleotides into cellular nucleic acids.</text>
</comment>
<feature type="site" description="Important for substrate specificity" evidence="3">
    <location>
        <position position="191"/>
    </location>
</feature>
<dbReference type="PIRSF" id="PIRSF006305">
    <property type="entry name" value="Maf"/>
    <property type="match status" value="1"/>
</dbReference>
<sequence>MKIILASGSPRRMQLLQQMGWTVEVHSLPFAEAETVNEATEKLDSLRKQFLFSGKKNHTHNEPVLSEKGVTLLLPYRNADLVCAYNALGKGRAAAKETGTGFPVVAADTIVVLGEHILGKPADTVEAKHMLQTLSGKMHTVKTATVVLYQKKTLLQVVTTNVYFRRLTDEEINWYVETGEPLDKAGAYGIQGKGAVLVERIEGSYDNVVGLPLTAVYEMLRRAGVDSIV</sequence>
<dbReference type="Pfam" id="PF02545">
    <property type="entry name" value="Maf"/>
    <property type="match status" value="1"/>
</dbReference>
<comment type="catalytic activity">
    <reaction evidence="3">
        <text>dTTP + H2O = dTMP + diphosphate + H(+)</text>
        <dbReference type="Rhea" id="RHEA:28534"/>
        <dbReference type="ChEBI" id="CHEBI:15377"/>
        <dbReference type="ChEBI" id="CHEBI:15378"/>
        <dbReference type="ChEBI" id="CHEBI:33019"/>
        <dbReference type="ChEBI" id="CHEBI:37568"/>
        <dbReference type="ChEBI" id="CHEBI:63528"/>
        <dbReference type="EC" id="3.6.1.9"/>
    </reaction>
</comment>
<keyword evidence="5" id="KW-1185">Reference proteome</keyword>
<dbReference type="PANTHER" id="PTHR43213">
    <property type="entry name" value="BIFUNCTIONAL DTTP/UTP PYROPHOSPHATASE/METHYLTRANSFERASE PROTEIN-RELATED"/>
    <property type="match status" value="1"/>
</dbReference>
<dbReference type="GO" id="GO:0005737">
    <property type="term" value="C:cytoplasm"/>
    <property type="evidence" value="ECO:0007669"/>
    <property type="project" value="UniProtKB-SubCell"/>
</dbReference>
<dbReference type="Gene3D" id="3.90.950.10">
    <property type="match status" value="1"/>
</dbReference>
<comment type="cofactor">
    <cofactor evidence="1 3">
        <name>a divalent metal cation</name>
        <dbReference type="ChEBI" id="CHEBI:60240"/>
    </cofactor>
</comment>
<protein>
    <recommendedName>
        <fullName evidence="3">dTTP/UTP pyrophosphatase</fullName>
        <shortName evidence="3">dTTPase/UTPase</shortName>
        <ecNumber evidence="3">3.6.1.9</ecNumber>
    </recommendedName>
    <alternativeName>
        <fullName evidence="3">Nucleoside triphosphate pyrophosphatase</fullName>
    </alternativeName>
    <alternativeName>
        <fullName evidence="3">Nucleotide pyrophosphatase</fullName>
        <shortName evidence="3">Nucleotide PPase</shortName>
    </alternativeName>
</protein>
<evidence type="ECO:0000256" key="3">
    <source>
        <dbReference type="HAMAP-Rule" id="MF_00528"/>
    </source>
</evidence>
<dbReference type="InterPro" id="IPR003697">
    <property type="entry name" value="Maf-like"/>
</dbReference>
<dbReference type="PANTHER" id="PTHR43213:SF5">
    <property type="entry name" value="BIFUNCTIONAL DTTP_UTP PYROPHOSPHATASE_METHYLTRANSFERASE PROTEIN-RELATED"/>
    <property type="match status" value="1"/>
</dbReference>
<feature type="active site" description="Proton acceptor" evidence="3">
    <location>
        <position position="108"/>
    </location>
</feature>
<comment type="catalytic activity">
    <reaction evidence="3">
        <text>UTP + H2O = UMP + diphosphate + H(+)</text>
        <dbReference type="Rhea" id="RHEA:29395"/>
        <dbReference type="ChEBI" id="CHEBI:15377"/>
        <dbReference type="ChEBI" id="CHEBI:15378"/>
        <dbReference type="ChEBI" id="CHEBI:33019"/>
        <dbReference type="ChEBI" id="CHEBI:46398"/>
        <dbReference type="ChEBI" id="CHEBI:57865"/>
        <dbReference type="EC" id="3.6.1.9"/>
    </reaction>
</comment>
<feature type="site" description="Important for substrate specificity" evidence="3">
    <location>
        <position position="11"/>
    </location>
</feature>
<dbReference type="InterPro" id="IPR029001">
    <property type="entry name" value="ITPase-like_fam"/>
</dbReference>
<comment type="caution">
    <text evidence="3">Lacks conserved residue(s) required for the propagation of feature annotation.</text>
</comment>
<dbReference type="EC" id="3.6.1.9" evidence="3"/>
<dbReference type="Proteomes" id="UP000198896">
    <property type="component" value="Unassembled WGS sequence"/>
</dbReference>
<accession>A0A1I1YFK8</accession>
<dbReference type="HAMAP" id="MF_00528">
    <property type="entry name" value="Maf"/>
    <property type="match status" value="1"/>
</dbReference>
<dbReference type="NCBIfam" id="TIGR00172">
    <property type="entry name" value="maf"/>
    <property type="match status" value="1"/>
</dbReference>
<dbReference type="GO" id="GO:0036221">
    <property type="term" value="F:UTP diphosphatase activity"/>
    <property type="evidence" value="ECO:0007669"/>
    <property type="project" value="RHEA"/>
</dbReference>
<dbReference type="CDD" id="cd00555">
    <property type="entry name" value="Maf"/>
    <property type="match status" value="1"/>
</dbReference>
<comment type="subcellular location">
    <subcellularLocation>
        <location evidence="3">Cytoplasm</location>
    </subcellularLocation>
</comment>
<gene>
    <name evidence="4" type="ORF">SAMN05216245_102177</name>
</gene>
<keyword evidence="3" id="KW-0963">Cytoplasm</keyword>
<dbReference type="GO" id="GO:0036218">
    <property type="term" value="F:dTTP diphosphatase activity"/>
    <property type="evidence" value="ECO:0007669"/>
    <property type="project" value="RHEA"/>
</dbReference>
<proteinExistence type="inferred from homology"/>
<dbReference type="AlphaFoldDB" id="A0A1I1YFK8"/>
<keyword evidence="2 3" id="KW-0378">Hydrolase</keyword>
<evidence type="ECO:0000256" key="2">
    <source>
        <dbReference type="ARBA" id="ARBA00022801"/>
    </source>
</evidence>
<dbReference type="STRING" id="1123323.SAMN05216245_102177"/>
<feature type="site" description="Important for substrate specificity" evidence="3">
    <location>
        <position position="109"/>
    </location>
</feature>
<dbReference type="GO" id="GO:0009117">
    <property type="term" value="P:nucleotide metabolic process"/>
    <property type="evidence" value="ECO:0007669"/>
    <property type="project" value="UniProtKB-KW"/>
</dbReference>
<dbReference type="EMBL" id="FONL01000002">
    <property type="protein sequence ID" value="SFE18169.1"/>
    <property type="molecule type" value="Genomic_DNA"/>
</dbReference>
<evidence type="ECO:0000313" key="5">
    <source>
        <dbReference type="Proteomes" id="UP000198896"/>
    </source>
</evidence>
<dbReference type="OrthoDB" id="9807767at2"/>